<evidence type="ECO:0000256" key="4">
    <source>
        <dbReference type="ARBA" id="ARBA00022676"/>
    </source>
</evidence>
<dbReference type="PANTHER" id="PTHR31741:SF15">
    <property type="entry name" value="O-FUCOSYLTRANSFERASE 38"/>
    <property type="match status" value="1"/>
</dbReference>
<dbReference type="GO" id="GO:0016020">
    <property type="term" value="C:membrane"/>
    <property type="evidence" value="ECO:0007669"/>
    <property type="project" value="UniProtKB-SubCell"/>
</dbReference>
<evidence type="ECO:0000256" key="9">
    <source>
        <dbReference type="ARBA" id="ARBA00023136"/>
    </source>
</evidence>
<reference evidence="15" key="1">
    <citation type="submission" date="2023-04" db="EMBL/GenBank/DDBJ databases">
        <authorList>
            <person name="Vijverberg K."/>
            <person name="Xiong W."/>
            <person name="Schranz E."/>
        </authorList>
    </citation>
    <scope>NUCLEOTIDE SEQUENCE</scope>
</reference>
<keyword evidence="9 14" id="KW-0472">Membrane</keyword>
<keyword evidence="5" id="KW-0808">Transferase</keyword>
<dbReference type="InterPro" id="IPR019378">
    <property type="entry name" value="GDP-Fuc_O-FucTrfase"/>
</dbReference>
<proteinExistence type="inferred from homology"/>
<dbReference type="EMBL" id="OX465081">
    <property type="protein sequence ID" value="CAI9284506.1"/>
    <property type="molecule type" value="Genomic_DNA"/>
</dbReference>
<evidence type="ECO:0000256" key="11">
    <source>
        <dbReference type="ARBA" id="ARBA00023253"/>
    </source>
</evidence>
<comment type="similarity">
    <text evidence="3">Belongs to the glycosyltransferase GT106 family.</text>
</comment>
<comment type="pathway">
    <text evidence="2">Glycan metabolism.</text>
</comment>
<evidence type="ECO:0000256" key="8">
    <source>
        <dbReference type="ARBA" id="ARBA00022989"/>
    </source>
</evidence>
<dbReference type="Pfam" id="PF10250">
    <property type="entry name" value="O-FucT"/>
    <property type="match status" value="1"/>
</dbReference>
<dbReference type="GO" id="GO:0005737">
    <property type="term" value="C:cytoplasm"/>
    <property type="evidence" value="ECO:0007669"/>
    <property type="project" value="TreeGrafter"/>
</dbReference>
<protein>
    <recommendedName>
        <fullName evidence="13">O-fucosyltransferase family protein</fullName>
    </recommendedName>
</protein>
<accession>A0AA35Z2D4</accession>
<evidence type="ECO:0000256" key="5">
    <source>
        <dbReference type="ARBA" id="ARBA00022679"/>
    </source>
</evidence>
<evidence type="ECO:0000256" key="10">
    <source>
        <dbReference type="ARBA" id="ARBA00023180"/>
    </source>
</evidence>
<keyword evidence="16" id="KW-1185">Reference proteome</keyword>
<keyword evidence="7" id="KW-0735">Signal-anchor</keyword>
<evidence type="ECO:0000256" key="7">
    <source>
        <dbReference type="ARBA" id="ARBA00022968"/>
    </source>
</evidence>
<dbReference type="GO" id="GO:0006004">
    <property type="term" value="P:fucose metabolic process"/>
    <property type="evidence" value="ECO:0007669"/>
    <property type="project" value="UniProtKB-KW"/>
</dbReference>
<evidence type="ECO:0000313" key="16">
    <source>
        <dbReference type="Proteomes" id="UP001177003"/>
    </source>
</evidence>
<evidence type="ECO:0000256" key="6">
    <source>
        <dbReference type="ARBA" id="ARBA00022692"/>
    </source>
</evidence>
<name>A0AA35Z2D4_LACSI</name>
<evidence type="ECO:0000256" key="1">
    <source>
        <dbReference type="ARBA" id="ARBA00004606"/>
    </source>
</evidence>
<evidence type="ECO:0000313" key="15">
    <source>
        <dbReference type="EMBL" id="CAI9284506.1"/>
    </source>
</evidence>
<comment type="subcellular location">
    <subcellularLocation>
        <location evidence="1">Membrane</location>
        <topology evidence="1">Single-pass type II membrane protein</topology>
    </subcellularLocation>
</comment>
<evidence type="ECO:0000256" key="13">
    <source>
        <dbReference type="ARBA" id="ARBA00030350"/>
    </source>
</evidence>
<feature type="transmembrane region" description="Helical" evidence="14">
    <location>
        <begin position="33"/>
        <end position="53"/>
    </location>
</feature>
<keyword evidence="11" id="KW-0294">Fucose metabolism</keyword>
<keyword evidence="6 14" id="KW-0812">Transmembrane</keyword>
<dbReference type="GO" id="GO:0005634">
    <property type="term" value="C:nucleus"/>
    <property type="evidence" value="ECO:0007669"/>
    <property type="project" value="TreeGrafter"/>
</dbReference>
<evidence type="ECO:0000256" key="14">
    <source>
        <dbReference type="SAM" id="Phobius"/>
    </source>
</evidence>
<organism evidence="15 16">
    <name type="scientific">Lactuca saligna</name>
    <name type="common">Willowleaf lettuce</name>
    <dbReference type="NCBI Taxonomy" id="75948"/>
    <lineage>
        <taxon>Eukaryota</taxon>
        <taxon>Viridiplantae</taxon>
        <taxon>Streptophyta</taxon>
        <taxon>Embryophyta</taxon>
        <taxon>Tracheophyta</taxon>
        <taxon>Spermatophyta</taxon>
        <taxon>Magnoliopsida</taxon>
        <taxon>eudicotyledons</taxon>
        <taxon>Gunneridae</taxon>
        <taxon>Pentapetalae</taxon>
        <taxon>asterids</taxon>
        <taxon>campanulids</taxon>
        <taxon>Asterales</taxon>
        <taxon>Asteraceae</taxon>
        <taxon>Cichorioideae</taxon>
        <taxon>Cichorieae</taxon>
        <taxon>Lactucinae</taxon>
        <taxon>Lactuca</taxon>
    </lineage>
</organism>
<keyword evidence="8 14" id="KW-1133">Transmembrane helix</keyword>
<dbReference type="GO" id="GO:0016757">
    <property type="term" value="F:glycosyltransferase activity"/>
    <property type="evidence" value="ECO:0007669"/>
    <property type="project" value="UniProtKB-KW"/>
</dbReference>
<evidence type="ECO:0000256" key="3">
    <source>
        <dbReference type="ARBA" id="ARBA00007737"/>
    </source>
</evidence>
<keyword evidence="12" id="KW-0119">Carbohydrate metabolism</keyword>
<keyword evidence="10" id="KW-0325">Glycoprotein</keyword>
<sequence length="273" mass="30994">MVTSRGGSSSSSSFGISSSCCKMFPVKPSSPSSFTILRLFVLLIVFIFIFNFYSRSILEDEENLNLRLPSQDSVSQQQLSSEKLWETPFSDGLHPCVHPTSRYQAIEGGDNNHYITVRSNGGLNQMRTGIADMVAVSRMMNATLVIPELDKRSFWQDKSIFSDIFDEDHFIDSLKGDVRIIKKLPTELVSVPRARKHFTSWGGLGYYEEMTKLWMDYQVIHVAKSDSRLANNDLPIDIQRLRCRALYHALRFSPSIETLGKALSKHDGDKRRS</sequence>
<dbReference type="PANTHER" id="PTHR31741">
    <property type="entry name" value="OS02G0726500 PROTEIN-RELATED"/>
    <property type="match status" value="1"/>
</dbReference>
<dbReference type="PROSITE" id="PS51257">
    <property type="entry name" value="PROKAR_LIPOPROTEIN"/>
    <property type="match status" value="1"/>
</dbReference>
<evidence type="ECO:0000256" key="12">
    <source>
        <dbReference type="ARBA" id="ARBA00023277"/>
    </source>
</evidence>
<keyword evidence="4" id="KW-0328">Glycosyltransferase</keyword>
<evidence type="ECO:0000256" key="2">
    <source>
        <dbReference type="ARBA" id="ARBA00004881"/>
    </source>
</evidence>
<gene>
    <name evidence="15" type="ORF">LSALG_LOCUS24028</name>
</gene>
<dbReference type="Proteomes" id="UP001177003">
    <property type="component" value="Chromosome 5"/>
</dbReference>
<dbReference type="AlphaFoldDB" id="A0AA35Z2D4"/>